<gene>
    <name evidence="1" type="ORF">B0I36DRAFT_165664</name>
</gene>
<proteinExistence type="predicted"/>
<organism evidence="1 2">
    <name type="scientific">Microdochium trichocladiopsis</name>
    <dbReference type="NCBI Taxonomy" id="1682393"/>
    <lineage>
        <taxon>Eukaryota</taxon>
        <taxon>Fungi</taxon>
        <taxon>Dikarya</taxon>
        <taxon>Ascomycota</taxon>
        <taxon>Pezizomycotina</taxon>
        <taxon>Sordariomycetes</taxon>
        <taxon>Xylariomycetidae</taxon>
        <taxon>Xylariales</taxon>
        <taxon>Microdochiaceae</taxon>
        <taxon>Microdochium</taxon>
    </lineage>
</organism>
<dbReference type="Proteomes" id="UP000756346">
    <property type="component" value="Unassembled WGS sequence"/>
</dbReference>
<comment type="caution">
    <text evidence="1">The sequence shown here is derived from an EMBL/GenBank/DDBJ whole genome shotgun (WGS) entry which is preliminary data.</text>
</comment>
<keyword evidence="2" id="KW-1185">Reference proteome</keyword>
<dbReference type="RefSeq" id="XP_046008571.1">
    <property type="nucleotide sequence ID" value="XM_046148722.1"/>
</dbReference>
<dbReference type="EMBL" id="JAGTJQ010000009">
    <property type="protein sequence ID" value="KAH7025023.1"/>
    <property type="molecule type" value="Genomic_DNA"/>
</dbReference>
<accession>A0A9P8XY92</accession>
<reference evidence="1" key="1">
    <citation type="journal article" date="2021" name="Nat. Commun.">
        <title>Genetic determinants of endophytism in the Arabidopsis root mycobiome.</title>
        <authorList>
            <person name="Mesny F."/>
            <person name="Miyauchi S."/>
            <person name="Thiergart T."/>
            <person name="Pickel B."/>
            <person name="Atanasova L."/>
            <person name="Karlsson M."/>
            <person name="Huettel B."/>
            <person name="Barry K.W."/>
            <person name="Haridas S."/>
            <person name="Chen C."/>
            <person name="Bauer D."/>
            <person name="Andreopoulos W."/>
            <person name="Pangilinan J."/>
            <person name="LaButti K."/>
            <person name="Riley R."/>
            <person name="Lipzen A."/>
            <person name="Clum A."/>
            <person name="Drula E."/>
            <person name="Henrissat B."/>
            <person name="Kohler A."/>
            <person name="Grigoriev I.V."/>
            <person name="Martin F.M."/>
            <person name="Hacquard S."/>
        </authorList>
    </citation>
    <scope>NUCLEOTIDE SEQUENCE</scope>
    <source>
        <strain evidence="1">MPI-CAGE-CH-0230</strain>
    </source>
</reference>
<evidence type="ECO:0000313" key="1">
    <source>
        <dbReference type="EMBL" id="KAH7025023.1"/>
    </source>
</evidence>
<dbReference type="GeneID" id="70178268"/>
<name>A0A9P8XY92_9PEZI</name>
<protein>
    <submittedName>
        <fullName evidence="1">Uncharacterized protein</fullName>
    </submittedName>
</protein>
<evidence type="ECO:0000313" key="2">
    <source>
        <dbReference type="Proteomes" id="UP000756346"/>
    </source>
</evidence>
<sequence>MTFVGWLAPAGGGAWASNARKGPSLLVWENAKHELLESAVPGDLSTDQIESTALSVWILRRRSKRQERRGLLLLWSLTERQPRLSRQQRCPGPVGSVLTIRTGPPSQLVPTSLAAESASVRAWPSHGNDTRRNALWLQAGREKDWTKSQETTGPARGVPLVAHPCPLWPSVGATGTAPRFTGSFRHARQWSLPLGPSRRLIPGRSQ</sequence>
<dbReference type="AlphaFoldDB" id="A0A9P8XY92"/>